<dbReference type="PANTHER" id="PTHR22550">
    <property type="entry name" value="SPORE GERMINATION PROTEIN"/>
    <property type="match status" value="1"/>
</dbReference>
<reference evidence="5 6" key="1">
    <citation type="submission" date="2019-02" db="EMBL/GenBank/DDBJ databases">
        <title>Prokaryotic population dynamics and viral predation in marine succession experiment using metagenomics: the confinement effect.</title>
        <authorList>
            <person name="Haro-Moreno J.M."/>
            <person name="Rodriguez-Valera F."/>
            <person name="Lopez-Perez M."/>
        </authorList>
    </citation>
    <scope>NUCLEOTIDE SEQUENCE [LARGE SCALE GENOMIC DNA]</scope>
    <source>
        <strain evidence="5">MED-G157</strain>
    </source>
</reference>
<keyword evidence="3" id="KW-0472">Membrane</keyword>
<dbReference type="SUPFAM" id="SSF48452">
    <property type="entry name" value="TPR-like"/>
    <property type="match status" value="1"/>
</dbReference>
<keyword evidence="1" id="KW-0802">TPR repeat</keyword>
<feature type="repeat" description="TPR" evidence="1">
    <location>
        <begin position="412"/>
        <end position="445"/>
    </location>
</feature>
<accession>A0A520RZ81</accession>
<dbReference type="PANTHER" id="PTHR22550:SF14">
    <property type="entry name" value="VWFA DOMAIN-CONTAINING PROTEIN"/>
    <property type="match status" value="1"/>
</dbReference>
<dbReference type="Pfam" id="PF00515">
    <property type="entry name" value="TPR_1"/>
    <property type="match status" value="1"/>
</dbReference>
<dbReference type="InterPro" id="IPR011990">
    <property type="entry name" value="TPR-like_helical_dom_sf"/>
</dbReference>
<comment type="caution">
    <text evidence="5">The sequence shown here is derived from an EMBL/GenBank/DDBJ whole genome shotgun (WGS) entry which is preliminary data.</text>
</comment>
<sequence>MIDQILRDFHFLRPEWFFAIIPMTFVYLLLKYAVGKNSNWLKTIDPLLLPYLMDERKREISRSPLSLIIVCWCLAIIAIAGPAWQKTERPLHERKDALVILFDLTKSMYAVDVSPNRLTRAHRKLQDLLIARTEGVTGLIVFAGDAHVVSPLTNDTDTIISMIPALTPSIMPGQGSQLTRALVRAIALFKDADVNSGRILIITDEIRDIANAQTIANTNRFSFPISLMSVGTETGAAISLNPDRPDAGFLKDLDGNLVIAKVDLKKLQKFADAVGGRFARMTLMDEDIEYLLSPNGQISQTELRKTDRNFDSWEEEGPWILLLLLPLASLAFRQNWLWTILVLFLIPSSKTYAIEWIDLWQTKDQQGFEALQQGDSEKALSLFKNPNWKASAFYRSGQYDNAEVEFSNIATTDGKYNLGNTLAKQGRLQEALDAYTEALLLDRNNEDAAFNKNLIENELNKRQQNQEQQSQEQKNQGQENQEQGNEEQQSQEQQNQEQENQEQGNEEQQSQEQENQEQENQEQQNQEQQNQEIVQRNDSLGSEEERALEQWLRRIPDNPGGLLRRKFQRQYEDRVNQGQLSQSQRSDW</sequence>
<dbReference type="InterPro" id="IPR002035">
    <property type="entry name" value="VWF_A"/>
</dbReference>
<evidence type="ECO:0000256" key="2">
    <source>
        <dbReference type="SAM" id="MobiDB-lite"/>
    </source>
</evidence>
<evidence type="ECO:0000256" key="1">
    <source>
        <dbReference type="PROSITE-ProRule" id="PRU00339"/>
    </source>
</evidence>
<feature type="transmembrane region" description="Helical" evidence="3">
    <location>
        <begin position="65"/>
        <end position="84"/>
    </location>
</feature>
<keyword evidence="3" id="KW-1133">Transmembrane helix</keyword>
<feature type="compositionally biased region" description="Basic and acidic residues" evidence="2">
    <location>
        <begin position="543"/>
        <end position="556"/>
    </location>
</feature>
<dbReference type="InterPro" id="IPR019734">
    <property type="entry name" value="TPR_rpt"/>
</dbReference>
<evidence type="ECO:0000313" key="5">
    <source>
        <dbReference type="EMBL" id="RZO75518.1"/>
    </source>
</evidence>
<gene>
    <name evidence="5" type="ORF">EVA68_06820</name>
</gene>
<feature type="region of interest" description="Disordered" evidence="2">
    <location>
        <begin position="462"/>
        <end position="588"/>
    </location>
</feature>
<dbReference type="SMART" id="SM00028">
    <property type="entry name" value="TPR"/>
    <property type="match status" value="1"/>
</dbReference>
<dbReference type="Gene3D" id="3.40.50.410">
    <property type="entry name" value="von Willebrand factor, type A domain"/>
    <property type="match status" value="1"/>
</dbReference>
<dbReference type="Proteomes" id="UP000316199">
    <property type="component" value="Unassembled WGS sequence"/>
</dbReference>
<proteinExistence type="predicted"/>
<organism evidence="5 6">
    <name type="scientific">OM182 bacterium</name>
    <dbReference type="NCBI Taxonomy" id="2510334"/>
    <lineage>
        <taxon>Bacteria</taxon>
        <taxon>Pseudomonadati</taxon>
        <taxon>Pseudomonadota</taxon>
        <taxon>Gammaproteobacteria</taxon>
        <taxon>OMG group</taxon>
        <taxon>OM182 clade</taxon>
    </lineage>
</organism>
<evidence type="ECO:0000313" key="6">
    <source>
        <dbReference type="Proteomes" id="UP000316199"/>
    </source>
</evidence>
<feature type="transmembrane region" description="Helical" evidence="3">
    <location>
        <begin position="16"/>
        <end position="34"/>
    </location>
</feature>
<dbReference type="AlphaFoldDB" id="A0A520RZ81"/>
<name>A0A520RZ81_9GAMM</name>
<protein>
    <submittedName>
        <fullName evidence="5">VWA domain-containing protein</fullName>
    </submittedName>
</protein>
<dbReference type="SUPFAM" id="SSF53300">
    <property type="entry name" value="vWA-like"/>
    <property type="match status" value="1"/>
</dbReference>
<keyword evidence="3" id="KW-0812">Transmembrane</keyword>
<dbReference type="Pfam" id="PF13519">
    <property type="entry name" value="VWA_2"/>
    <property type="match status" value="1"/>
</dbReference>
<dbReference type="InterPro" id="IPR050768">
    <property type="entry name" value="UPF0353/GerABKA_families"/>
</dbReference>
<feature type="domain" description="VWFA" evidence="4">
    <location>
        <begin position="98"/>
        <end position="205"/>
    </location>
</feature>
<dbReference type="PROSITE" id="PS50005">
    <property type="entry name" value="TPR"/>
    <property type="match status" value="1"/>
</dbReference>
<dbReference type="InterPro" id="IPR036465">
    <property type="entry name" value="vWFA_dom_sf"/>
</dbReference>
<feature type="compositionally biased region" description="Polar residues" evidence="2">
    <location>
        <begin position="576"/>
        <end position="588"/>
    </location>
</feature>
<feature type="compositionally biased region" description="Low complexity" evidence="2">
    <location>
        <begin position="521"/>
        <end position="532"/>
    </location>
</feature>
<evidence type="ECO:0000256" key="3">
    <source>
        <dbReference type="SAM" id="Phobius"/>
    </source>
</evidence>
<dbReference type="Gene3D" id="1.25.40.10">
    <property type="entry name" value="Tetratricopeptide repeat domain"/>
    <property type="match status" value="1"/>
</dbReference>
<evidence type="ECO:0000259" key="4">
    <source>
        <dbReference type="Pfam" id="PF13519"/>
    </source>
</evidence>
<feature type="compositionally biased region" description="Low complexity" evidence="2">
    <location>
        <begin position="463"/>
        <end position="513"/>
    </location>
</feature>
<dbReference type="EMBL" id="SHAG01000032">
    <property type="protein sequence ID" value="RZO75518.1"/>
    <property type="molecule type" value="Genomic_DNA"/>
</dbReference>